<comment type="caution">
    <text evidence="6">The sequence shown here is derived from an EMBL/GenBank/DDBJ whole genome shotgun (WGS) entry which is preliminary data.</text>
</comment>
<sequence>MELRHLRYFVAVANEQNFTRAAEVLNIAQPPLSRQIRQLEEELGAQLLDREARPLRLTEAGRLLYEHAVHVLAGVDQIRTMMRQLAGVGRRRFVIGFVGSTLYGLLPEVIRQFRAGAGQVEVSVIECSTVEQIAALKEGRIDVGFGRLRFEDPAIRRIVLAEEPLVAVVPADHPLALPGAPVRLADLLAEPLIVYPRPARPSYADQILGIFHDLGLQPEALLEVHELQTAIGLVAAHAGLSIVPESVQRLRRDDIAYLPIADSAARSPIMMIHRAGDISGELARLIEIGCELHARAGTPHA</sequence>
<dbReference type="Gene3D" id="3.40.190.10">
    <property type="entry name" value="Periplasmic binding protein-like II"/>
    <property type="match status" value="2"/>
</dbReference>
<comment type="similarity">
    <text evidence="1">Belongs to the LysR transcriptional regulatory family.</text>
</comment>
<evidence type="ECO:0000313" key="6">
    <source>
        <dbReference type="EMBL" id="MDE8652010.1"/>
    </source>
</evidence>
<dbReference type="Gene3D" id="1.10.10.10">
    <property type="entry name" value="Winged helix-like DNA-binding domain superfamily/Winged helix DNA-binding domain"/>
    <property type="match status" value="1"/>
</dbReference>
<dbReference type="EMBL" id="JARESE010000028">
    <property type="protein sequence ID" value="MDE8652010.1"/>
    <property type="molecule type" value="Genomic_DNA"/>
</dbReference>
<keyword evidence="4" id="KW-0804">Transcription</keyword>
<dbReference type="CDD" id="cd08445">
    <property type="entry name" value="PBP2_BenM_CatM_CatR"/>
    <property type="match status" value="1"/>
</dbReference>
<protein>
    <submittedName>
        <fullName evidence="6">LysR substrate-binding domain-containing protein</fullName>
    </submittedName>
</protein>
<keyword evidence="7" id="KW-1185">Reference proteome</keyword>
<accession>A0ABT5WPM7</accession>
<dbReference type="Pfam" id="PF03466">
    <property type="entry name" value="LysR_substrate"/>
    <property type="match status" value="1"/>
</dbReference>
<dbReference type="InterPro" id="IPR036390">
    <property type="entry name" value="WH_DNA-bd_sf"/>
</dbReference>
<dbReference type="SUPFAM" id="SSF53850">
    <property type="entry name" value="Periplasmic binding protein-like II"/>
    <property type="match status" value="1"/>
</dbReference>
<evidence type="ECO:0000259" key="5">
    <source>
        <dbReference type="PROSITE" id="PS50931"/>
    </source>
</evidence>
<keyword evidence="3" id="KW-0238">DNA-binding</keyword>
<dbReference type="PANTHER" id="PTHR30346:SF17">
    <property type="entry name" value="LYSR FAMILY TRANSCRIPTIONAL REGULATOR"/>
    <property type="match status" value="1"/>
</dbReference>
<dbReference type="Proteomes" id="UP001216253">
    <property type="component" value="Unassembled WGS sequence"/>
</dbReference>
<organism evidence="6 7">
    <name type="scientific">Novosphingobium album</name>
    <name type="common">ex Liu et al. 2023</name>
    <dbReference type="NCBI Taxonomy" id="3031130"/>
    <lineage>
        <taxon>Bacteria</taxon>
        <taxon>Pseudomonadati</taxon>
        <taxon>Pseudomonadota</taxon>
        <taxon>Alphaproteobacteria</taxon>
        <taxon>Sphingomonadales</taxon>
        <taxon>Sphingomonadaceae</taxon>
        <taxon>Novosphingobium</taxon>
    </lineage>
</organism>
<evidence type="ECO:0000256" key="3">
    <source>
        <dbReference type="ARBA" id="ARBA00023125"/>
    </source>
</evidence>
<feature type="domain" description="HTH lysR-type" evidence="5">
    <location>
        <begin position="1"/>
        <end position="58"/>
    </location>
</feature>
<dbReference type="SUPFAM" id="SSF46785">
    <property type="entry name" value="Winged helix' DNA-binding domain"/>
    <property type="match status" value="1"/>
</dbReference>
<name>A0ABT5WPM7_9SPHN</name>
<reference evidence="6 7" key="1">
    <citation type="submission" date="2023-03" db="EMBL/GenBank/DDBJ databases">
        <title>NovoSphingobium album sp. nov. isolated from polycyclic aromatic hydrocarbons- and heavy-metal polluted soil.</title>
        <authorList>
            <person name="Liu Z."/>
            <person name="Wang K."/>
        </authorList>
    </citation>
    <scope>NUCLEOTIDE SEQUENCE [LARGE SCALE GENOMIC DNA]</scope>
    <source>
        <strain evidence="6 7">H3SJ31-1</strain>
    </source>
</reference>
<gene>
    <name evidence="6" type="ORF">PYV00_09790</name>
</gene>
<proteinExistence type="inferred from homology"/>
<dbReference type="PANTHER" id="PTHR30346">
    <property type="entry name" value="TRANSCRIPTIONAL DUAL REGULATOR HCAR-RELATED"/>
    <property type="match status" value="1"/>
</dbReference>
<dbReference type="PROSITE" id="PS50931">
    <property type="entry name" value="HTH_LYSR"/>
    <property type="match status" value="1"/>
</dbReference>
<evidence type="ECO:0000256" key="2">
    <source>
        <dbReference type="ARBA" id="ARBA00023015"/>
    </source>
</evidence>
<keyword evidence="2" id="KW-0805">Transcription regulation</keyword>
<dbReference type="InterPro" id="IPR000847">
    <property type="entry name" value="LysR_HTH_N"/>
</dbReference>
<dbReference type="InterPro" id="IPR005119">
    <property type="entry name" value="LysR_subst-bd"/>
</dbReference>
<dbReference type="RefSeq" id="WP_275228084.1">
    <property type="nucleotide sequence ID" value="NZ_JARESE010000028.1"/>
</dbReference>
<dbReference type="PRINTS" id="PR00039">
    <property type="entry name" value="HTHLYSR"/>
</dbReference>
<dbReference type="InterPro" id="IPR036388">
    <property type="entry name" value="WH-like_DNA-bd_sf"/>
</dbReference>
<dbReference type="Pfam" id="PF00126">
    <property type="entry name" value="HTH_1"/>
    <property type="match status" value="1"/>
</dbReference>
<evidence type="ECO:0000256" key="1">
    <source>
        <dbReference type="ARBA" id="ARBA00009437"/>
    </source>
</evidence>
<evidence type="ECO:0000313" key="7">
    <source>
        <dbReference type="Proteomes" id="UP001216253"/>
    </source>
</evidence>
<evidence type="ECO:0000256" key="4">
    <source>
        <dbReference type="ARBA" id="ARBA00023163"/>
    </source>
</evidence>